<name>A0A0P0V6V1_ORYSJ</name>
<dbReference type="OMA" id="WEDDRAT"/>
<evidence type="ECO:0000259" key="2">
    <source>
        <dbReference type="Pfam" id="PF23324"/>
    </source>
</evidence>
<evidence type="ECO:0000313" key="3">
    <source>
        <dbReference type="EMBL" id="BAS73822.1"/>
    </source>
</evidence>
<dbReference type="PaxDb" id="39947-A0A0P0V6V1"/>
<dbReference type="Pfam" id="PF23324">
    <property type="entry name" value="DUF7086"/>
    <property type="match status" value="1"/>
</dbReference>
<dbReference type="PANTHER" id="PTHR34272">
    <property type="entry name" value="EXPRESSED PROTEIN"/>
    <property type="match status" value="1"/>
</dbReference>
<dbReference type="AlphaFoldDB" id="A0A0P0V6V1"/>
<dbReference type="Proteomes" id="UP000059680">
    <property type="component" value="Chromosome 1"/>
</dbReference>
<organism evidence="3 4">
    <name type="scientific">Oryza sativa subsp. japonica</name>
    <name type="common">Rice</name>
    <dbReference type="NCBI Taxonomy" id="39947"/>
    <lineage>
        <taxon>Eukaryota</taxon>
        <taxon>Viridiplantae</taxon>
        <taxon>Streptophyta</taxon>
        <taxon>Embryophyta</taxon>
        <taxon>Tracheophyta</taxon>
        <taxon>Spermatophyta</taxon>
        <taxon>Magnoliopsida</taxon>
        <taxon>Liliopsida</taxon>
        <taxon>Poales</taxon>
        <taxon>Poaceae</taxon>
        <taxon>BOP clade</taxon>
        <taxon>Oryzoideae</taxon>
        <taxon>Oryzeae</taxon>
        <taxon>Oryzinae</taxon>
        <taxon>Oryza</taxon>
        <taxon>Oryza sativa</taxon>
    </lineage>
</organism>
<reference evidence="3 4" key="2">
    <citation type="journal article" date="2013" name="Plant Cell Physiol.">
        <title>Rice Annotation Project Database (RAP-DB): an integrative and interactive database for rice genomics.</title>
        <authorList>
            <person name="Sakai H."/>
            <person name="Lee S.S."/>
            <person name="Tanaka T."/>
            <person name="Numa H."/>
            <person name="Kim J."/>
            <person name="Kawahara Y."/>
            <person name="Wakimoto H."/>
            <person name="Yang C.C."/>
            <person name="Iwamoto M."/>
            <person name="Abe T."/>
            <person name="Yamada Y."/>
            <person name="Muto A."/>
            <person name="Inokuchi H."/>
            <person name="Ikemura T."/>
            <person name="Matsumoto T."/>
            <person name="Sasaki T."/>
            <person name="Itoh T."/>
        </authorList>
    </citation>
    <scope>NUCLEOTIDE SEQUENCE [LARGE SCALE GENOMIC DNA]</scope>
    <source>
        <strain evidence="4">cv. Nipponbare</strain>
    </source>
</reference>
<feature type="compositionally biased region" description="Pro residues" evidence="1">
    <location>
        <begin position="29"/>
        <end position="38"/>
    </location>
</feature>
<keyword evidence="4" id="KW-1185">Reference proteome</keyword>
<evidence type="ECO:0000313" key="4">
    <source>
        <dbReference type="Proteomes" id="UP000059680"/>
    </source>
</evidence>
<dbReference type="STRING" id="39947.A0A0P0V6V1"/>
<dbReference type="InterPro" id="IPR055513">
    <property type="entry name" value="DUF7086"/>
</dbReference>
<dbReference type="Gramene" id="Os01t0693100-00">
    <property type="protein sequence ID" value="Os01t0693100-00"/>
    <property type="gene ID" value="Os01g0693100"/>
</dbReference>
<dbReference type="eggNOG" id="ENOG502RK6X">
    <property type="taxonomic scope" value="Eukaryota"/>
</dbReference>
<gene>
    <name evidence="3" type="ordered locus">Os01g0693100</name>
    <name evidence="3" type="ORF">OSNPB_010693100</name>
</gene>
<reference evidence="3 4" key="3">
    <citation type="journal article" date="2013" name="Rice">
        <title>Improvement of the Oryza sativa Nipponbare reference genome using next generation sequence and optical map data.</title>
        <authorList>
            <person name="Kawahara Y."/>
            <person name="de la Bastide M."/>
            <person name="Hamilton J.P."/>
            <person name="Kanamori H."/>
            <person name="McCombie W.R."/>
            <person name="Ouyang S."/>
            <person name="Schwartz D.C."/>
            <person name="Tanaka T."/>
            <person name="Wu J."/>
            <person name="Zhou S."/>
            <person name="Childs K.L."/>
            <person name="Davidson R.M."/>
            <person name="Lin H."/>
            <person name="Quesada-Ocampo L."/>
            <person name="Vaillancourt B."/>
            <person name="Sakai H."/>
            <person name="Lee S.S."/>
            <person name="Kim J."/>
            <person name="Numa H."/>
            <person name="Itoh T."/>
            <person name="Buell C.R."/>
            <person name="Matsumoto T."/>
        </authorList>
    </citation>
    <scope>NUCLEOTIDE SEQUENCE [LARGE SCALE GENOMIC DNA]</scope>
    <source>
        <strain evidence="4">cv. Nipponbare</strain>
    </source>
</reference>
<dbReference type="EMBL" id="AP014957">
    <property type="protein sequence ID" value="BAS73822.1"/>
    <property type="molecule type" value="Genomic_DNA"/>
</dbReference>
<accession>A0A0P0V6V1</accession>
<feature type="domain" description="DUF7086" evidence="2">
    <location>
        <begin position="105"/>
        <end position="237"/>
    </location>
</feature>
<reference evidence="4" key="1">
    <citation type="journal article" date="2005" name="Nature">
        <title>The map-based sequence of the rice genome.</title>
        <authorList>
            <consortium name="International rice genome sequencing project (IRGSP)"/>
            <person name="Matsumoto T."/>
            <person name="Wu J."/>
            <person name="Kanamori H."/>
            <person name="Katayose Y."/>
            <person name="Fujisawa M."/>
            <person name="Namiki N."/>
            <person name="Mizuno H."/>
            <person name="Yamamoto K."/>
            <person name="Antonio B.A."/>
            <person name="Baba T."/>
            <person name="Sakata K."/>
            <person name="Nagamura Y."/>
            <person name="Aoki H."/>
            <person name="Arikawa K."/>
            <person name="Arita K."/>
            <person name="Bito T."/>
            <person name="Chiden Y."/>
            <person name="Fujitsuka N."/>
            <person name="Fukunaka R."/>
            <person name="Hamada M."/>
            <person name="Harada C."/>
            <person name="Hayashi A."/>
            <person name="Hijishita S."/>
            <person name="Honda M."/>
            <person name="Hosokawa S."/>
            <person name="Ichikawa Y."/>
            <person name="Idonuma A."/>
            <person name="Iijima M."/>
            <person name="Ikeda M."/>
            <person name="Ikeno M."/>
            <person name="Ito K."/>
            <person name="Ito S."/>
            <person name="Ito T."/>
            <person name="Ito Y."/>
            <person name="Ito Y."/>
            <person name="Iwabuchi A."/>
            <person name="Kamiya K."/>
            <person name="Karasawa W."/>
            <person name="Kurita K."/>
            <person name="Katagiri S."/>
            <person name="Kikuta A."/>
            <person name="Kobayashi H."/>
            <person name="Kobayashi N."/>
            <person name="Machita K."/>
            <person name="Maehara T."/>
            <person name="Masukawa M."/>
            <person name="Mizubayashi T."/>
            <person name="Mukai Y."/>
            <person name="Nagasaki H."/>
            <person name="Nagata Y."/>
            <person name="Naito S."/>
            <person name="Nakashima M."/>
            <person name="Nakama Y."/>
            <person name="Nakamichi Y."/>
            <person name="Nakamura M."/>
            <person name="Meguro A."/>
            <person name="Negishi M."/>
            <person name="Ohta I."/>
            <person name="Ohta T."/>
            <person name="Okamoto M."/>
            <person name="Ono N."/>
            <person name="Saji S."/>
            <person name="Sakaguchi M."/>
            <person name="Sakai K."/>
            <person name="Shibata M."/>
            <person name="Shimokawa T."/>
            <person name="Song J."/>
            <person name="Takazaki Y."/>
            <person name="Terasawa K."/>
            <person name="Tsugane M."/>
            <person name="Tsuji K."/>
            <person name="Ueda S."/>
            <person name="Waki K."/>
            <person name="Yamagata H."/>
            <person name="Yamamoto M."/>
            <person name="Yamamoto S."/>
            <person name="Yamane H."/>
            <person name="Yoshiki S."/>
            <person name="Yoshihara R."/>
            <person name="Yukawa K."/>
            <person name="Zhong H."/>
            <person name="Yano M."/>
            <person name="Yuan Q."/>
            <person name="Ouyang S."/>
            <person name="Liu J."/>
            <person name="Jones K.M."/>
            <person name="Gansberger K."/>
            <person name="Moffat K."/>
            <person name="Hill J."/>
            <person name="Bera J."/>
            <person name="Fadrosh D."/>
            <person name="Jin S."/>
            <person name="Johri S."/>
            <person name="Kim M."/>
            <person name="Overton L."/>
            <person name="Reardon M."/>
            <person name="Tsitrin T."/>
            <person name="Vuong H."/>
            <person name="Weaver B."/>
            <person name="Ciecko A."/>
            <person name="Tallon L."/>
            <person name="Jackson J."/>
            <person name="Pai G."/>
            <person name="Aken S.V."/>
            <person name="Utterback T."/>
            <person name="Reidmuller S."/>
            <person name="Feldblyum T."/>
            <person name="Hsiao J."/>
            <person name="Zismann V."/>
            <person name="Iobst S."/>
            <person name="de Vazeille A.R."/>
            <person name="Buell C.R."/>
            <person name="Ying K."/>
            <person name="Li Y."/>
            <person name="Lu T."/>
            <person name="Huang Y."/>
            <person name="Zhao Q."/>
            <person name="Feng Q."/>
            <person name="Zhang L."/>
            <person name="Zhu J."/>
            <person name="Weng Q."/>
            <person name="Mu J."/>
            <person name="Lu Y."/>
            <person name="Fan D."/>
            <person name="Liu Y."/>
            <person name="Guan J."/>
            <person name="Zhang Y."/>
            <person name="Yu S."/>
            <person name="Liu X."/>
            <person name="Zhang Y."/>
            <person name="Hong G."/>
            <person name="Han B."/>
            <person name="Choisne N."/>
            <person name="Demange N."/>
            <person name="Orjeda G."/>
            <person name="Samain S."/>
            <person name="Cattolico L."/>
            <person name="Pelletier E."/>
            <person name="Couloux A."/>
            <person name="Segurens B."/>
            <person name="Wincker P."/>
            <person name="D'Hont A."/>
            <person name="Scarpelli C."/>
            <person name="Weissenbach J."/>
            <person name="Salanoubat M."/>
            <person name="Quetier F."/>
            <person name="Yu Y."/>
            <person name="Kim H.R."/>
            <person name="Rambo T."/>
            <person name="Currie J."/>
            <person name="Collura K."/>
            <person name="Luo M."/>
            <person name="Yang T."/>
            <person name="Ammiraju J.S.S."/>
            <person name="Engler F."/>
            <person name="Soderlund C."/>
            <person name="Wing R.A."/>
            <person name="Palmer L.E."/>
            <person name="de la Bastide M."/>
            <person name="Spiegel L."/>
            <person name="Nascimento L."/>
            <person name="Zutavern T."/>
            <person name="O'Shaughnessy A."/>
            <person name="Dike S."/>
            <person name="Dedhia N."/>
            <person name="Preston R."/>
            <person name="Balija V."/>
            <person name="McCombie W.R."/>
            <person name="Chow T."/>
            <person name="Chen H."/>
            <person name="Chung M."/>
            <person name="Chen C."/>
            <person name="Shaw J."/>
            <person name="Wu H."/>
            <person name="Hsiao K."/>
            <person name="Chao Y."/>
            <person name="Chu M."/>
            <person name="Cheng C."/>
            <person name="Hour A."/>
            <person name="Lee P."/>
            <person name="Lin S."/>
            <person name="Lin Y."/>
            <person name="Liou J."/>
            <person name="Liu S."/>
            <person name="Hsing Y."/>
            <person name="Raghuvanshi S."/>
            <person name="Mohanty A."/>
            <person name="Bharti A.K."/>
            <person name="Gaur A."/>
            <person name="Gupta V."/>
            <person name="Kumar D."/>
            <person name="Ravi V."/>
            <person name="Vij S."/>
            <person name="Kapur A."/>
            <person name="Khurana P."/>
            <person name="Khurana P."/>
            <person name="Khurana J.P."/>
            <person name="Tyagi A.K."/>
            <person name="Gaikwad K."/>
            <person name="Singh A."/>
            <person name="Dalal V."/>
            <person name="Srivastava S."/>
            <person name="Dixit A."/>
            <person name="Pal A.K."/>
            <person name="Ghazi I.A."/>
            <person name="Yadav M."/>
            <person name="Pandit A."/>
            <person name="Bhargava A."/>
            <person name="Sureshbabu K."/>
            <person name="Batra K."/>
            <person name="Sharma T.R."/>
            <person name="Mohapatra T."/>
            <person name="Singh N.K."/>
            <person name="Messing J."/>
            <person name="Nelson A.B."/>
            <person name="Fuks G."/>
            <person name="Kavchok S."/>
            <person name="Keizer G."/>
            <person name="Linton E."/>
            <person name="Llaca V."/>
            <person name="Song R."/>
            <person name="Tanyolac B."/>
            <person name="Young S."/>
            <person name="Ho-Il K."/>
            <person name="Hahn J.H."/>
            <person name="Sangsakoo G."/>
            <person name="Vanavichit A."/>
            <person name="de Mattos Luiz.A.T."/>
            <person name="Zimmer P.D."/>
            <person name="Malone G."/>
            <person name="Dellagostin O."/>
            <person name="de Oliveira A.C."/>
            <person name="Bevan M."/>
            <person name="Bancroft I."/>
            <person name="Minx P."/>
            <person name="Cordum H."/>
            <person name="Wilson R."/>
            <person name="Cheng Z."/>
            <person name="Jin W."/>
            <person name="Jiang J."/>
            <person name="Leong S.A."/>
            <person name="Iwama H."/>
            <person name="Gojobori T."/>
            <person name="Itoh T."/>
            <person name="Niimura Y."/>
            <person name="Fujii Y."/>
            <person name="Habara T."/>
            <person name="Sakai H."/>
            <person name="Sato Y."/>
            <person name="Wilson G."/>
            <person name="Kumar K."/>
            <person name="McCouch S."/>
            <person name="Juretic N."/>
            <person name="Hoen D."/>
            <person name="Wright S."/>
            <person name="Bruskiewich R."/>
            <person name="Bureau T."/>
            <person name="Miyao A."/>
            <person name="Hirochika H."/>
            <person name="Nishikawa T."/>
            <person name="Kadowaki K."/>
            <person name="Sugiura M."/>
            <person name="Burr B."/>
            <person name="Sasaki T."/>
        </authorList>
    </citation>
    <scope>NUCLEOTIDE SEQUENCE [LARGE SCALE GENOMIC DNA]</scope>
    <source>
        <strain evidence="4">cv. Nipponbare</strain>
    </source>
</reference>
<protein>
    <submittedName>
        <fullName evidence="3">Os01g0693100 protein</fullName>
    </submittedName>
</protein>
<feature type="region of interest" description="Disordered" evidence="1">
    <location>
        <begin position="1"/>
        <end position="38"/>
    </location>
</feature>
<proteinExistence type="predicted"/>
<evidence type="ECO:0000256" key="1">
    <source>
        <dbReference type="SAM" id="MobiDB-lite"/>
    </source>
</evidence>
<dbReference type="PANTHER" id="PTHR34272:SF3">
    <property type="entry name" value="OS01G0693100 PROTEIN"/>
    <property type="match status" value="1"/>
</dbReference>
<dbReference type="InParanoid" id="A0A0P0V6V1"/>
<sequence length="245" mass="26538">MDGKGRHGGGGGGEDPLTLTLGSIYSSAPTPPPSPSLVVAPTPPPSSFLVAAPTLLSSPTPVVVPMLLPSPTRPEANGDNGVLVMATSFPWVTSADLPVLHCTLESMLLKGITSVEGKATCNRCSAEVPIAYDLDAKFREVRDYVAANIHIMDDRAPEHWMCPRLPDCGSCGKKACMWPQIPNEKREINWLFLFLGQMLGCCTLEGLKFFCKNTKNHCTGAKTRVLYYAYIEMCRQLDPQGPFNI</sequence>